<organism evidence="7 8">
    <name type="scientific">Lepeophtheirus salmonis</name>
    <name type="common">Salmon louse</name>
    <name type="synonym">Caligus salmonis</name>
    <dbReference type="NCBI Taxonomy" id="72036"/>
    <lineage>
        <taxon>Eukaryota</taxon>
        <taxon>Metazoa</taxon>
        <taxon>Ecdysozoa</taxon>
        <taxon>Arthropoda</taxon>
        <taxon>Crustacea</taxon>
        <taxon>Multicrustacea</taxon>
        <taxon>Hexanauplia</taxon>
        <taxon>Copepoda</taxon>
        <taxon>Siphonostomatoida</taxon>
        <taxon>Caligidae</taxon>
        <taxon>Lepeophtheirus</taxon>
    </lineage>
</organism>
<dbReference type="AlphaFoldDB" id="A0A7R8CR42"/>
<evidence type="ECO:0000256" key="4">
    <source>
        <dbReference type="ARBA" id="ARBA00022801"/>
    </source>
</evidence>
<dbReference type="GO" id="GO:0004065">
    <property type="term" value="F:arylsulfatase activity"/>
    <property type="evidence" value="ECO:0007669"/>
    <property type="project" value="TreeGrafter"/>
</dbReference>
<protein>
    <submittedName>
        <fullName evidence="7">ARSD_F_H</fullName>
        <ecNumber evidence="7">3.1.6.-</ecNumber>
    </submittedName>
</protein>
<dbReference type="InterPro" id="IPR024607">
    <property type="entry name" value="Sulfatase_CS"/>
</dbReference>
<keyword evidence="8" id="KW-1185">Reference proteome</keyword>
<keyword evidence="4 7" id="KW-0378">Hydrolase</keyword>
<dbReference type="EC" id="3.1.6.-" evidence="7"/>
<comment type="cofactor">
    <cofactor evidence="1">
        <name>Ca(2+)</name>
        <dbReference type="ChEBI" id="CHEBI:29108"/>
    </cofactor>
</comment>
<dbReference type="PROSITE" id="PS00149">
    <property type="entry name" value="SULFATASE_2"/>
    <property type="match status" value="1"/>
</dbReference>
<evidence type="ECO:0000313" key="7">
    <source>
        <dbReference type="EMBL" id="CAF2867386.1"/>
    </source>
</evidence>
<dbReference type="InterPro" id="IPR050738">
    <property type="entry name" value="Sulfatase"/>
</dbReference>
<sequence>MTFLVNYVHVILLCIQLCPLLAEKNRPNIIVLLADDLGRESLPSYGNNEEKVPNVERLFMEGAKFNHLLSPAALCTPSRSAFLTGRYPYRFGLGEGSNGPPVIVYSSSKVGLPRNESTWANLAQSLGYSTKAVGKWHMGMDEIFWGDQEHGPLTHGFDSFYGLPFTVVPGFEGQQEFWTLQRSNSQILITVIILLLLGWWRSLWMERYLNSILVSNEKVVERPIQLKRLAERLTNESLKFIHQNVGVKPFLLYHAFHNLHKPVQVSDEFVGKGSGTPYSDSLVEMDYQIGRILDTLDDLSIQNNTIVFFASDHGKLGQNLPFKGGKGAPSLEGGVRIPGAIRWPNRIPSGFAINEPISLLDFFPTLNQILDTDYTLKKLDGKSFYESVSNHSSSIPRMLYHFCGIQIHALRYYDGRGSIIKGVFAKENLNSDGICSEGICNCAKAALIPSEQMDILNVTSDGKEEKLSSHAENEYRSLFLKTYNDFKKEKKTFSTTGFIF</sequence>
<dbReference type="Gene3D" id="3.40.720.10">
    <property type="entry name" value="Alkaline Phosphatase, subunit A"/>
    <property type="match status" value="1"/>
</dbReference>
<dbReference type="Gene3D" id="3.30.1120.10">
    <property type="match status" value="1"/>
</dbReference>
<evidence type="ECO:0000256" key="3">
    <source>
        <dbReference type="ARBA" id="ARBA00022723"/>
    </source>
</evidence>
<dbReference type="Proteomes" id="UP000675881">
    <property type="component" value="Chromosome 2"/>
</dbReference>
<comment type="similarity">
    <text evidence="2">Belongs to the sulfatase family.</text>
</comment>
<gene>
    <name evidence="7" type="ORF">LSAA_6275</name>
</gene>
<evidence type="ECO:0000256" key="1">
    <source>
        <dbReference type="ARBA" id="ARBA00001913"/>
    </source>
</evidence>
<accession>A0A7R8CR42</accession>
<dbReference type="GO" id="GO:0046872">
    <property type="term" value="F:metal ion binding"/>
    <property type="evidence" value="ECO:0007669"/>
    <property type="project" value="UniProtKB-KW"/>
</dbReference>
<name>A0A7R8CR42_LEPSM</name>
<feature type="domain" description="Sulfatase N-terminal" evidence="6">
    <location>
        <begin position="27"/>
        <end position="370"/>
    </location>
</feature>
<reference evidence="7" key="1">
    <citation type="submission" date="2021-02" db="EMBL/GenBank/DDBJ databases">
        <authorList>
            <person name="Bekaert M."/>
        </authorList>
    </citation>
    <scope>NUCLEOTIDE SEQUENCE</scope>
    <source>
        <strain evidence="7">IoA-00</strain>
    </source>
</reference>
<evidence type="ECO:0000259" key="6">
    <source>
        <dbReference type="Pfam" id="PF00884"/>
    </source>
</evidence>
<proteinExistence type="inferred from homology"/>
<dbReference type="InterPro" id="IPR000917">
    <property type="entry name" value="Sulfatase_N"/>
</dbReference>
<dbReference type="PROSITE" id="PS00523">
    <property type="entry name" value="SULFATASE_1"/>
    <property type="match status" value="1"/>
</dbReference>
<dbReference type="PANTHER" id="PTHR42693">
    <property type="entry name" value="ARYLSULFATASE FAMILY MEMBER"/>
    <property type="match status" value="1"/>
</dbReference>
<evidence type="ECO:0000256" key="5">
    <source>
        <dbReference type="ARBA" id="ARBA00022837"/>
    </source>
</evidence>
<dbReference type="InterPro" id="IPR017850">
    <property type="entry name" value="Alkaline_phosphatase_core_sf"/>
</dbReference>
<keyword evidence="3" id="KW-0479">Metal-binding</keyword>
<dbReference type="Pfam" id="PF00884">
    <property type="entry name" value="Sulfatase"/>
    <property type="match status" value="1"/>
</dbReference>
<evidence type="ECO:0000313" key="8">
    <source>
        <dbReference type="Proteomes" id="UP000675881"/>
    </source>
</evidence>
<dbReference type="OrthoDB" id="103349at2759"/>
<evidence type="ECO:0000256" key="2">
    <source>
        <dbReference type="ARBA" id="ARBA00008779"/>
    </source>
</evidence>
<dbReference type="PANTHER" id="PTHR42693:SF49">
    <property type="entry name" value="SULFATASE N-TERMINAL DOMAIN-CONTAINING PROTEIN"/>
    <property type="match status" value="1"/>
</dbReference>
<dbReference type="EMBL" id="HG994581">
    <property type="protein sequence ID" value="CAF2867386.1"/>
    <property type="molecule type" value="Genomic_DNA"/>
</dbReference>
<keyword evidence="5" id="KW-0106">Calcium</keyword>
<dbReference type="SUPFAM" id="SSF53649">
    <property type="entry name" value="Alkaline phosphatase-like"/>
    <property type="match status" value="1"/>
</dbReference>